<gene>
    <name evidence="2" type="ORF">J07HQW2_03729</name>
</gene>
<dbReference type="Proteomes" id="UP000030710">
    <property type="component" value="Unassembled WGS sequence"/>
</dbReference>
<organism evidence="2 3">
    <name type="scientific">Haloquadratum walsbyi J07HQW2</name>
    <dbReference type="NCBI Taxonomy" id="1238425"/>
    <lineage>
        <taxon>Archaea</taxon>
        <taxon>Methanobacteriati</taxon>
        <taxon>Methanobacteriota</taxon>
        <taxon>Stenosarchaea group</taxon>
        <taxon>Halobacteria</taxon>
        <taxon>Halobacteriales</taxon>
        <taxon>Haloferacaceae</taxon>
        <taxon>Haloquadratum</taxon>
    </lineage>
</organism>
<sequence length="52" mass="5425">MAPDTGHLNIIDTLTGTTAVKIGAWGVLFSVVGSVFLLGGLIFLLRNLDSPL</sequence>
<keyword evidence="1" id="KW-0812">Transmembrane</keyword>
<reference evidence="2 3" key="1">
    <citation type="journal article" date="2013" name="PLoS ONE">
        <title>Assembly-driven community genomics of a hypersaline microbial ecosystem.</title>
        <authorList>
            <person name="Podell S."/>
            <person name="Ugalde J.A."/>
            <person name="Narasingarao P."/>
            <person name="Banfield J.F."/>
            <person name="Heidelberg K.B."/>
            <person name="Allen E.E."/>
        </authorList>
    </citation>
    <scope>NUCLEOTIDE SEQUENCE [LARGE SCALE GENOMIC DNA]</scope>
    <source>
        <strain evidence="3">J07HQW2</strain>
    </source>
</reference>
<evidence type="ECO:0000313" key="3">
    <source>
        <dbReference type="Proteomes" id="UP000030710"/>
    </source>
</evidence>
<name>U1NJV8_9EURY</name>
<protein>
    <submittedName>
        <fullName evidence="2">Uncharacterized protein</fullName>
    </submittedName>
</protein>
<feature type="transmembrane region" description="Helical" evidence="1">
    <location>
        <begin position="22"/>
        <end position="45"/>
    </location>
</feature>
<keyword evidence="1" id="KW-0472">Membrane</keyword>
<dbReference type="HOGENOM" id="CLU_3075286_0_0_2"/>
<keyword evidence="1" id="KW-1133">Transmembrane helix</keyword>
<proteinExistence type="predicted"/>
<dbReference type="STRING" id="1238425.J07HQW2_03729"/>
<dbReference type="EMBL" id="KE356561">
    <property type="protein sequence ID" value="ERG97243.1"/>
    <property type="molecule type" value="Genomic_DNA"/>
</dbReference>
<evidence type="ECO:0000256" key="1">
    <source>
        <dbReference type="SAM" id="Phobius"/>
    </source>
</evidence>
<dbReference type="AlphaFoldDB" id="U1NJV8"/>
<evidence type="ECO:0000313" key="2">
    <source>
        <dbReference type="EMBL" id="ERG97243.1"/>
    </source>
</evidence>
<accession>U1NJV8</accession>